<name>A0A1Q2LIC1_9HELI</name>
<evidence type="ECO:0000313" key="3">
    <source>
        <dbReference type="EMBL" id="AQQ60168.1"/>
    </source>
</evidence>
<dbReference type="SUPFAM" id="SSF48317">
    <property type="entry name" value="Acid phosphatase/Vanadium-dependent haloperoxidase"/>
    <property type="match status" value="1"/>
</dbReference>
<proteinExistence type="predicted"/>
<keyword evidence="1" id="KW-0812">Transmembrane</keyword>
<dbReference type="Pfam" id="PF01569">
    <property type="entry name" value="PAP2"/>
    <property type="match status" value="1"/>
</dbReference>
<keyword evidence="1" id="KW-0472">Membrane</keyword>
<evidence type="ECO:0000256" key="1">
    <source>
        <dbReference type="SAM" id="Phobius"/>
    </source>
</evidence>
<evidence type="ECO:0000313" key="4">
    <source>
        <dbReference type="Proteomes" id="UP000188298"/>
    </source>
</evidence>
<dbReference type="AlphaFoldDB" id="A0A1Q2LIC1"/>
<accession>A0A1Q2LIC1</accession>
<reference evidence="3 4" key="1">
    <citation type="submission" date="2017-02" db="EMBL/GenBank/DDBJ databases">
        <title>Whole genome sequencing of Helicobacter bilis strain AAQJH.</title>
        <authorList>
            <person name="Conlan S."/>
            <person name="Thomas P.J."/>
            <person name="Mullikin J."/>
            <person name="Palmore T.N."/>
            <person name="Frank K.M."/>
            <person name="Segre J.A."/>
        </authorList>
    </citation>
    <scope>NUCLEOTIDE SEQUENCE [LARGE SCALE GENOMIC DNA]</scope>
    <source>
        <strain evidence="3 4">AAQJH</strain>
    </source>
</reference>
<dbReference type="EMBL" id="CP019645">
    <property type="protein sequence ID" value="AQQ60168.1"/>
    <property type="molecule type" value="Genomic_DNA"/>
</dbReference>
<dbReference type="RefSeq" id="WP_077389141.1">
    <property type="nucleotide sequence ID" value="NZ_CP019645.1"/>
</dbReference>
<gene>
    <name evidence="3" type="ORF">XJ32_08785</name>
</gene>
<protein>
    <recommendedName>
        <fullName evidence="2">Phosphatidic acid phosphatase type 2/haloperoxidase domain-containing protein</fullName>
    </recommendedName>
</protein>
<organism evidence="3 4">
    <name type="scientific">Helicobacter bilis</name>
    <dbReference type="NCBI Taxonomy" id="37372"/>
    <lineage>
        <taxon>Bacteria</taxon>
        <taxon>Pseudomonadati</taxon>
        <taxon>Campylobacterota</taxon>
        <taxon>Epsilonproteobacteria</taxon>
        <taxon>Campylobacterales</taxon>
        <taxon>Helicobacteraceae</taxon>
        <taxon>Helicobacter</taxon>
    </lineage>
</organism>
<feature type="domain" description="Phosphatidic acid phosphatase type 2/haloperoxidase" evidence="2">
    <location>
        <begin position="99"/>
        <end position="177"/>
    </location>
</feature>
<feature type="transmembrane region" description="Helical" evidence="1">
    <location>
        <begin position="157"/>
        <end position="175"/>
    </location>
</feature>
<dbReference type="Proteomes" id="UP000188298">
    <property type="component" value="Chromosome"/>
</dbReference>
<feature type="transmembrane region" description="Helical" evidence="1">
    <location>
        <begin position="9"/>
        <end position="27"/>
    </location>
</feature>
<feature type="transmembrane region" description="Helical" evidence="1">
    <location>
        <begin position="55"/>
        <end position="76"/>
    </location>
</feature>
<dbReference type="KEGG" id="hbl:XJ32_08785"/>
<feature type="transmembrane region" description="Helical" evidence="1">
    <location>
        <begin position="33"/>
        <end position="48"/>
    </location>
</feature>
<feature type="transmembrane region" description="Helical" evidence="1">
    <location>
        <begin position="131"/>
        <end position="151"/>
    </location>
</feature>
<dbReference type="InterPro" id="IPR036938">
    <property type="entry name" value="PAP2/HPO_sf"/>
</dbReference>
<keyword evidence="1" id="KW-1133">Transmembrane helix</keyword>
<dbReference type="InterPro" id="IPR000326">
    <property type="entry name" value="PAP2/HPO"/>
</dbReference>
<feature type="transmembrane region" description="Helical" evidence="1">
    <location>
        <begin position="107"/>
        <end position="124"/>
    </location>
</feature>
<sequence length="184" mass="20728">MTEKKNNELKFMFIVLVVACVLFVYDVELYGDVFQFLALYLGIIILVYEKNIKRVIMLSIAAAFVVGVVYAIKFGFMQLASHNTEYASISLRPYAFNGTPSIYDYNGFPSGHTAAAFIAVGFALRFYSKRWIIFLALLAILVPPSRVLTLWHTTIQVIAGGIFSLVITYSVLVVLQKIPYFRNA</sequence>
<evidence type="ECO:0000259" key="2">
    <source>
        <dbReference type="Pfam" id="PF01569"/>
    </source>
</evidence>
<dbReference type="Gene3D" id="1.20.144.10">
    <property type="entry name" value="Phosphatidic acid phosphatase type 2/haloperoxidase"/>
    <property type="match status" value="1"/>
</dbReference>